<evidence type="ECO:0000313" key="1">
    <source>
        <dbReference type="EMBL" id="KAJ8444873.1"/>
    </source>
</evidence>
<dbReference type="EMBL" id="JAKOGI010000084">
    <property type="protein sequence ID" value="KAJ8444873.1"/>
    <property type="molecule type" value="Genomic_DNA"/>
</dbReference>
<evidence type="ECO:0000313" key="2">
    <source>
        <dbReference type="Proteomes" id="UP001153076"/>
    </source>
</evidence>
<gene>
    <name evidence="1" type="ORF">Cgig2_029804</name>
</gene>
<proteinExistence type="predicted"/>
<dbReference type="Proteomes" id="UP001153076">
    <property type="component" value="Unassembled WGS sequence"/>
</dbReference>
<accession>A0A9Q1KLA6</accession>
<comment type="caution">
    <text evidence="1">The sequence shown here is derived from an EMBL/GenBank/DDBJ whole genome shotgun (WGS) entry which is preliminary data.</text>
</comment>
<organism evidence="1 2">
    <name type="scientific">Carnegiea gigantea</name>
    <dbReference type="NCBI Taxonomy" id="171969"/>
    <lineage>
        <taxon>Eukaryota</taxon>
        <taxon>Viridiplantae</taxon>
        <taxon>Streptophyta</taxon>
        <taxon>Embryophyta</taxon>
        <taxon>Tracheophyta</taxon>
        <taxon>Spermatophyta</taxon>
        <taxon>Magnoliopsida</taxon>
        <taxon>eudicotyledons</taxon>
        <taxon>Gunneridae</taxon>
        <taxon>Pentapetalae</taxon>
        <taxon>Caryophyllales</taxon>
        <taxon>Cactineae</taxon>
        <taxon>Cactaceae</taxon>
        <taxon>Cactoideae</taxon>
        <taxon>Echinocereeae</taxon>
        <taxon>Carnegiea</taxon>
    </lineage>
</organism>
<keyword evidence="2" id="KW-1185">Reference proteome</keyword>
<sequence length="227" mass="26107">MNLFSNFASTKQAVEYVRETFRWTLRGSLALRPKSLPTDHHGLCPRFDLRVATRYAHDSNIPKMMQVIFYAIVMDDTAELGLSRMLTMDCMIWTRTLLKAAFETSTIGPGEPRLLDLQTRHGTPHYQEESLLISEGILKSVPKPAPFEFRGPSPEFDHLVAMQFTHAAHIPKMELKWDIVEVWLLFINERLRDTQVPCLVEMVYNPQSHSEVTSRLRDAPPIPSDEE</sequence>
<dbReference type="AlphaFoldDB" id="A0A9Q1KLA6"/>
<name>A0A9Q1KLA6_9CARY</name>
<reference evidence="1" key="1">
    <citation type="submission" date="2022-04" db="EMBL/GenBank/DDBJ databases">
        <title>Carnegiea gigantea Genome sequencing and assembly v2.</title>
        <authorList>
            <person name="Copetti D."/>
            <person name="Sanderson M.J."/>
            <person name="Burquez A."/>
            <person name="Wojciechowski M.F."/>
        </authorList>
    </citation>
    <scope>NUCLEOTIDE SEQUENCE</scope>
    <source>
        <strain evidence="1">SGP5-SGP5p</strain>
        <tissue evidence="1">Aerial part</tissue>
    </source>
</reference>
<protein>
    <submittedName>
        <fullName evidence="1">Uncharacterized protein</fullName>
    </submittedName>
</protein>